<feature type="transmembrane region" description="Helical" evidence="2">
    <location>
        <begin position="159"/>
        <end position="179"/>
    </location>
</feature>
<reference evidence="3 6" key="2">
    <citation type="journal article" date="2019" name="Emerg. Microbes Infect.">
        <title>Comprehensive subspecies identification of 175 nontuberculous mycobacteria species based on 7547 genomic profiles.</title>
        <authorList>
            <person name="Matsumoto Y."/>
            <person name="Kinjo T."/>
            <person name="Motooka D."/>
            <person name="Nabeya D."/>
            <person name="Jung N."/>
            <person name="Uechi K."/>
            <person name="Horii T."/>
            <person name="Iida T."/>
            <person name="Fujita J."/>
            <person name="Nakamura S."/>
        </authorList>
    </citation>
    <scope>NUCLEOTIDE SEQUENCE [LARGE SCALE GENOMIC DNA]</scope>
    <source>
        <strain evidence="3 6">JCM 16367</strain>
    </source>
</reference>
<dbReference type="Pfam" id="PF10821">
    <property type="entry name" value="DUF2567"/>
    <property type="match status" value="1"/>
</dbReference>
<gene>
    <name evidence="4" type="ORF">BST37_10015</name>
    <name evidence="3" type="ORF">MNVI_38470</name>
</gene>
<evidence type="ECO:0000313" key="6">
    <source>
        <dbReference type="Proteomes" id="UP000466894"/>
    </source>
</evidence>
<evidence type="ECO:0000256" key="2">
    <source>
        <dbReference type="SAM" id="Phobius"/>
    </source>
</evidence>
<dbReference type="InterPro" id="IPR021213">
    <property type="entry name" value="DUF2567"/>
</dbReference>
<dbReference type="Proteomes" id="UP000192374">
    <property type="component" value="Unassembled WGS sequence"/>
</dbReference>
<protein>
    <submittedName>
        <fullName evidence="3">Membrane protein</fullName>
    </submittedName>
</protein>
<reference evidence="4 5" key="1">
    <citation type="submission" date="2017-02" db="EMBL/GenBank/DDBJ databases">
        <title>The new phylogeny of genus Mycobacterium.</title>
        <authorList>
            <person name="Tortoli E."/>
            <person name="Trovato A."/>
            <person name="Cirillo D.M."/>
        </authorList>
    </citation>
    <scope>NUCLEOTIDE SEQUENCE [LARGE SCALE GENOMIC DNA]</scope>
    <source>
        <strain evidence="4 5">DSM 45145</strain>
    </source>
</reference>
<proteinExistence type="predicted"/>
<dbReference type="AlphaFoldDB" id="A0A7I7PJ25"/>
<dbReference type="OrthoDB" id="4761780at2"/>
<keyword evidence="2" id="KW-0472">Membrane</keyword>
<organism evidence="3 6">
    <name type="scientific">Mycobacterium noviomagense</name>
    <dbReference type="NCBI Taxonomy" id="459858"/>
    <lineage>
        <taxon>Bacteria</taxon>
        <taxon>Bacillati</taxon>
        <taxon>Actinomycetota</taxon>
        <taxon>Actinomycetes</taxon>
        <taxon>Mycobacteriales</taxon>
        <taxon>Mycobacteriaceae</taxon>
        <taxon>Mycobacterium</taxon>
    </lineage>
</organism>
<reference evidence="3" key="3">
    <citation type="submission" date="2020-02" db="EMBL/GenBank/DDBJ databases">
        <authorList>
            <person name="Matsumoto Y."/>
            <person name="Motooka D."/>
            <person name="Nakamura S."/>
        </authorList>
    </citation>
    <scope>NUCLEOTIDE SEQUENCE</scope>
    <source>
        <strain evidence="3">JCM 16367</strain>
    </source>
</reference>
<dbReference type="Proteomes" id="UP000466894">
    <property type="component" value="Chromosome"/>
</dbReference>
<dbReference type="EMBL" id="MVIC01000014">
    <property type="protein sequence ID" value="ORB15001.1"/>
    <property type="molecule type" value="Genomic_DNA"/>
</dbReference>
<dbReference type="EMBL" id="AP022583">
    <property type="protein sequence ID" value="BBY08529.1"/>
    <property type="molecule type" value="Genomic_DNA"/>
</dbReference>
<evidence type="ECO:0000313" key="5">
    <source>
        <dbReference type="Proteomes" id="UP000192374"/>
    </source>
</evidence>
<keyword evidence="5" id="KW-1185">Reference proteome</keyword>
<dbReference type="RefSeq" id="WP_083087557.1">
    <property type="nucleotide sequence ID" value="NZ_AP022583.1"/>
</dbReference>
<evidence type="ECO:0000313" key="3">
    <source>
        <dbReference type="EMBL" id="BBY08529.1"/>
    </source>
</evidence>
<sequence length="219" mass="22585">MSEPQPSDAPRTSRRRAIAVVVSSLVASGVVVGGLWAWIAPSIHGVVALTHEGDRVLDYLGNEADHFFVAAFLMLGLLTLVAVVAAVLVWQWRAHRGPAMVAGLSIGMVGAAAVATALAGLLVHARYGVVDIERAPVTPQHRVHYFTEAPPVFFGHGPLQIACTLLLPAATAALVYALLVASATRDDLGGYPAVESPEAPATVAMSPGATGHDGSASCS</sequence>
<evidence type="ECO:0000256" key="1">
    <source>
        <dbReference type="SAM" id="MobiDB-lite"/>
    </source>
</evidence>
<evidence type="ECO:0000313" key="4">
    <source>
        <dbReference type="EMBL" id="ORB15001.1"/>
    </source>
</evidence>
<feature type="transmembrane region" description="Helical" evidence="2">
    <location>
        <begin position="17"/>
        <end position="39"/>
    </location>
</feature>
<accession>A0A7I7PJ25</accession>
<feature type="transmembrane region" description="Helical" evidence="2">
    <location>
        <begin position="67"/>
        <end position="89"/>
    </location>
</feature>
<keyword evidence="2" id="KW-0812">Transmembrane</keyword>
<feature type="transmembrane region" description="Helical" evidence="2">
    <location>
        <begin position="101"/>
        <end position="123"/>
    </location>
</feature>
<name>A0A7I7PJ25_9MYCO</name>
<dbReference type="KEGG" id="mnv:MNVI_38470"/>
<keyword evidence="2" id="KW-1133">Transmembrane helix</keyword>
<feature type="region of interest" description="Disordered" evidence="1">
    <location>
        <begin position="199"/>
        <end position="219"/>
    </location>
</feature>